<gene>
    <name evidence="2" type="ORF">FG385_24970</name>
</gene>
<feature type="region of interest" description="Disordered" evidence="1">
    <location>
        <begin position="103"/>
        <end position="156"/>
    </location>
</feature>
<dbReference type="RefSeq" id="WP_139099227.1">
    <property type="nucleotide sequence ID" value="NZ_VDFW01000026.1"/>
</dbReference>
<evidence type="ECO:0000256" key="1">
    <source>
        <dbReference type="SAM" id="MobiDB-lite"/>
    </source>
</evidence>
<sequence length="156" mass="16085">MTEAFGAVPDDLRKAASAIGEVVGGVAGLAWRGPSGDYGHAGVQSGWARFIDDMRDQVAKLQSAAGEHGVSLEKAAIEYVEADSGVGHSLAAIGNAIAETGGEAGFMKPREPKPGDVGSGPAGVMSPERSRELFPRYDIGSRLDPGVLGDDDGRDY</sequence>
<feature type="compositionally biased region" description="Basic and acidic residues" evidence="1">
    <location>
        <begin position="128"/>
        <end position="141"/>
    </location>
</feature>
<evidence type="ECO:0000313" key="3">
    <source>
        <dbReference type="Proteomes" id="UP000305546"/>
    </source>
</evidence>
<dbReference type="OrthoDB" id="3698529at2"/>
<comment type="caution">
    <text evidence="2">The sequence shown here is derived from an EMBL/GenBank/DDBJ whole genome shotgun (WGS) entry which is preliminary data.</text>
</comment>
<name>A0A5C4LZ38_9PSEU</name>
<accession>A0A5C4LZ38</accession>
<dbReference type="EMBL" id="VDFW01000026">
    <property type="protein sequence ID" value="TNC22473.1"/>
    <property type="molecule type" value="Genomic_DNA"/>
</dbReference>
<organism evidence="2 3">
    <name type="scientific">Amycolatopsis alkalitolerans</name>
    <dbReference type="NCBI Taxonomy" id="2547244"/>
    <lineage>
        <taxon>Bacteria</taxon>
        <taxon>Bacillati</taxon>
        <taxon>Actinomycetota</taxon>
        <taxon>Actinomycetes</taxon>
        <taxon>Pseudonocardiales</taxon>
        <taxon>Pseudonocardiaceae</taxon>
        <taxon>Amycolatopsis</taxon>
    </lineage>
</organism>
<protein>
    <submittedName>
        <fullName evidence="2">Uncharacterized protein</fullName>
    </submittedName>
</protein>
<dbReference type="AlphaFoldDB" id="A0A5C4LZ38"/>
<reference evidence="2 3" key="1">
    <citation type="submission" date="2019-06" db="EMBL/GenBank/DDBJ databases">
        <title>Amycolatopsis alkalitolerans sp. nov., isolated from Gastrodia elata Blume.</title>
        <authorList>
            <person name="Narsing Rao M.P."/>
            <person name="Li W.J."/>
        </authorList>
    </citation>
    <scope>NUCLEOTIDE SEQUENCE [LARGE SCALE GENOMIC DNA]</scope>
    <source>
        <strain evidence="2 3">SYSUP0005</strain>
    </source>
</reference>
<evidence type="ECO:0000313" key="2">
    <source>
        <dbReference type="EMBL" id="TNC22473.1"/>
    </source>
</evidence>
<keyword evidence="3" id="KW-1185">Reference proteome</keyword>
<proteinExistence type="predicted"/>
<dbReference type="Proteomes" id="UP000305546">
    <property type="component" value="Unassembled WGS sequence"/>
</dbReference>